<comment type="caution">
    <text evidence="2">The sequence shown here is derived from an EMBL/GenBank/DDBJ whole genome shotgun (WGS) entry which is preliminary data.</text>
</comment>
<dbReference type="AlphaFoldDB" id="A0A645BTD7"/>
<evidence type="ECO:0000313" key="2">
    <source>
        <dbReference type="EMBL" id="MPM68502.1"/>
    </source>
</evidence>
<organism evidence="2">
    <name type="scientific">bioreactor metagenome</name>
    <dbReference type="NCBI Taxonomy" id="1076179"/>
    <lineage>
        <taxon>unclassified sequences</taxon>
        <taxon>metagenomes</taxon>
        <taxon>ecological metagenomes</taxon>
    </lineage>
</organism>
<evidence type="ECO:0000256" key="1">
    <source>
        <dbReference type="SAM" id="Phobius"/>
    </source>
</evidence>
<keyword evidence="1" id="KW-0472">Membrane</keyword>
<reference evidence="2" key="1">
    <citation type="submission" date="2019-08" db="EMBL/GenBank/DDBJ databases">
        <authorList>
            <person name="Kucharzyk K."/>
            <person name="Murdoch R.W."/>
            <person name="Higgins S."/>
            <person name="Loffler F."/>
        </authorList>
    </citation>
    <scope>NUCLEOTIDE SEQUENCE</scope>
</reference>
<accession>A0A645BTD7</accession>
<proteinExistence type="predicted"/>
<dbReference type="EMBL" id="VSSQ01022292">
    <property type="protein sequence ID" value="MPM68502.1"/>
    <property type="molecule type" value="Genomic_DNA"/>
</dbReference>
<gene>
    <name evidence="2" type="ORF">SDC9_115435</name>
</gene>
<feature type="transmembrane region" description="Helical" evidence="1">
    <location>
        <begin position="27"/>
        <end position="46"/>
    </location>
</feature>
<keyword evidence="1" id="KW-0812">Transmembrane</keyword>
<feature type="transmembrane region" description="Helical" evidence="1">
    <location>
        <begin position="58"/>
        <end position="75"/>
    </location>
</feature>
<protein>
    <recommendedName>
        <fullName evidence="3">DUF304 domain-containing protein</fullName>
    </recommendedName>
</protein>
<keyword evidence="1" id="KW-1133">Transmembrane helix</keyword>
<sequence>MDENAVVNLLAIETAAPKRRIVRSVGAVYLALIVLMIGCISIGNLLDANWQIPRHVTQPILYAVIAICGAFLYRWHFLCFRYTLTDEQFAIEQIGGSREKTIAVMMISEIRGIVKQTERDNVHGKKVDASVLPSKNTIWICATLGGTEMAYRISASDAFLERLMQQMLKLKDLKSDINGPSGSNAAQKE</sequence>
<evidence type="ECO:0008006" key="3">
    <source>
        <dbReference type="Google" id="ProtNLM"/>
    </source>
</evidence>
<name>A0A645BTD7_9ZZZZ</name>